<protein>
    <submittedName>
        <fullName evidence="1">Uncharacterized protein</fullName>
    </submittedName>
</protein>
<reference evidence="1 2" key="1">
    <citation type="journal article" date="2015" name="Stand. Genomic Sci.">
        <title>Genomic Encyclopedia of Bacterial and Archaeal Type Strains, Phase III: the genomes of soil and plant-associated and newly described type strains.</title>
        <authorList>
            <person name="Whitman W.B."/>
            <person name="Woyke T."/>
            <person name="Klenk H.P."/>
            <person name="Zhou Y."/>
            <person name="Lilburn T.G."/>
            <person name="Beck B.J."/>
            <person name="De Vos P."/>
            <person name="Vandamme P."/>
            <person name="Eisen J.A."/>
            <person name="Garrity G."/>
            <person name="Hugenholtz P."/>
            <person name="Kyrpides N.C."/>
        </authorList>
    </citation>
    <scope>NUCLEOTIDE SEQUENCE [LARGE SCALE GENOMIC DNA]</scope>
    <source>
        <strain evidence="1 2">A3</strain>
    </source>
</reference>
<proteinExistence type="predicted"/>
<dbReference type="EMBL" id="SLWQ01000016">
    <property type="protein sequence ID" value="TCO34824.1"/>
    <property type="molecule type" value="Genomic_DNA"/>
</dbReference>
<accession>A0A4R2HTZ3</accession>
<name>A0A4R2HTZ3_9GAMM</name>
<dbReference type="AlphaFoldDB" id="A0A4R2HTZ3"/>
<keyword evidence="2" id="KW-1185">Reference proteome</keyword>
<evidence type="ECO:0000313" key="2">
    <source>
        <dbReference type="Proteomes" id="UP000294862"/>
    </source>
</evidence>
<gene>
    <name evidence="1" type="ORF">EV148_1163</name>
</gene>
<sequence>MAAQDIEPTILRATGGVHPLDVTFIDDEDLATPWKRESTASKKLTGPMPQSLTVTLANLIYFEKAQLPQALANRLIRLAAFQNPEFYKAQAMRLSVWDKPRIIGCAENFPQHIALPRGCFDAARELLADNGIRLDLRDERHAGTPVAVGFSGTLRPDQEVAVAAMLRHDDGVLPNTPVACTGNTPARPTFASSTSWTRGIRPCCGCGTSVSVATG</sequence>
<dbReference type="Proteomes" id="UP000294862">
    <property type="component" value="Unassembled WGS sequence"/>
</dbReference>
<evidence type="ECO:0000313" key="1">
    <source>
        <dbReference type="EMBL" id="TCO34824.1"/>
    </source>
</evidence>
<comment type="caution">
    <text evidence="1">The sequence shown here is derived from an EMBL/GenBank/DDBJ whole genome shotgun (WGS) entry which is preliminary data.</text>
</comment>
<organism evidence="1 2">
    <name type="scientific">Dokdonella fugitiva</name>
    <dbReference type="NCBI Taxonomy" id="328517"/>
    <lineage>
        <taxon>Bacteria</taxon>
        <taxon>Pseudomonadati</taxon>
        <taxon>Pseudomonadota</taxon>
        <taxon>Gammaproteobacteria</taxon>
        <taxon>Lysobacterales</taxon>
        <taxon>Rhodanobacteraceae</taxon>
        <taxon>Dokdonella</taxon>
    </lineage>
</organism>